<dbReference type="EMBL" id="MU005630">
    <property type="protein sequence ID" value="KAF2676777.1"/>
    <property type="molecule type" value="Genomic_DNA"/>
</dbReference>
<accession>A0A6G1IEW4</accession>
<keyword evidence="2" id="KW-1185">Reference proteome</keyword>
<dbReference type="OrthoDB" id="3526561at2759"/>
<evidence type="ECO:0000313" key="1">
    <source>
        <dbReference type="EMBL" id="KAF2676777.1"/>
    </source>
</evidence>
<evidence type="ECO:0000313" key="2">
    <source>
        <dbReference type="Proteomes" id="UP000799291"/>
    </source>
</evidence>
<dbReference type="Proteomes" id="UP000799291">
    <property type="component" value="Unassembled WGS sequence"/>
</dbReference>
<sequence length="242" mass="26835">MSAARASQHLDLVTRSIDFACTISRNSSLDLVSLVAETTSRVARDTIKWLARERISENAFLNCMRLGQDLATPNVNGLQILNSLADSASMLSGLNLIMPGALGRTIQYDARLRWICTTEAVILKYQSPTYATEMLCDIFVATDLEENDPRIPAAKARIRPVITKLVDSIQLHTVNMRHGIPSLPESIEALPKHNLADTTLSGAIRTIMDLKDDNLLVQMDGCVIELVEWIFHHWVGDLVVTI</sequence>
<dbReference type="AlphaFoldDB" id="A0A6G1IEW4"/>
<gene>
    <name evidence="1" type="ORF">K458DRAFT_259957</name>
</gene>
<proteinExistence type="predicted"/>
<protein>
    <submittedName>
        <fullName evidence="1">Uncharacterized protein</fullName>
    </submittedName>
</protein>
<reference evidence="1" key="1">
    <citation type="journal article" date="2020" name="Stud. Mycol.">
        <title>101 Dothideomycetes genomes: a test case for predicting lifestyles and emergence of pathogens.</title>
        <authorList>
            <person name="Haridas S."/>
            <person name="Albert R."/>
            <person name="Binder M."/>
            <person name="Bloem J."/>
            <person name="Labutti K."/>
            <person name="Salamov A."/>
            <person name="Andreopoulos B."/>
            <person name="Baker S."/>
            <person name="Barry K."/>
            <person name="Bills G."/>
            <person name="Bluhm B."/>
            <person name="Cannon C."/>
            <person name="Castanera R."/>
            <person name="Culley D."/>
            <person name="Daum C."/>
            <person name="Ezra D."/>
            <person name="Gonzalez J."/>
            <person name="Henrissat B."/>
            <person name="Kuo A."/>
            <person name="Liang C."/>
            <person name="Lipzen A."/>
            <person name="Lutzoni F."/>
            <person name="Magnuson J."/>
            <person name="Mondo S."/>
            <person name="Nolan M."/>
            <person name="Ohm R."/>
            <person name="Pangilinan J."/>
            <person name="Park H.-J."/>
            <person name="Ramirez L."/>
            <person name="Alfaro M."/>
            <person name="Sun H."/>
            <person name="Tritt A."/>
            <person name="Yoshinaga Y."/>
            <person name="Zwiers L.-H."/>
            <person name="Turgeon B."/>
            <person name="Goodwin S."/>
            <person name="Spatafora J."/>
            <person name="Crous P."/>
            <person name="Grigoriev I."/>
        </authorList>
    </citation>
    <scope>NUCLEOTIDE SEQUENCE</scope>
    <source>
        <strain evidence="1">CBS 122367</strain>
    </source>
</reference>
<organism evidence="1 2">
    <name type="scientific">Lentithecium fluviatile CBS 122367</name>
    <dbReference type="NCBI Taxonomy" id="1168545"/>
    <lineage>
        <taxon>Eukaryota</taxon>
        <taxon>Fungi</taxon>
        <taxon>Dikarya</taxon>
        <taxon>Ascomycota</taxon>
        <taxon>Pezizomycotina</taxon>
        <taxon>Dothideomycetes</taxon>
        <taxon>Pleosporomycetidae</taxon>
        <taxon>Pleosporales</taxon>
        <taxon>Massarineae</taxon>
        <taxon>Lentitheciaceae</taxon>
        <taxon>Lentithecium</taxon>
    </lineage>
</organism>
<name>A0A6G1IEW4_9PLEO</name>
<feature type="non-terminal residue" evidence="1">
    <location>
        <position position="242"/>
    </location>
</feature>